<name>A0AAD9V2P7_ACRCE</name>
<reference evidence="1" key="2">
    <citation type="journal article" date="2023" name="Science">
        <title>Genomic signatures of disease resistance in endangered staghorn corals.</title>
        <authorList>
            <person name="Vollmer S.V."/>
            <person name="Selwyn J.D."/>
            <person name="Despard B.A."/>
            <person name="Roesel C.L."/>
        </authorList>
    </citation>
    <scope>NUCLEOTIDE SEQUENCE</scope>
    <source>
        <strain evidence="1">K2</strain>
    </source>
</reference>
<organism evidence="1 2">
    <name type="scientific">Acropora cervicornis</name>
    <name type="common">Staghorn coral</name>
    <dbReference type="NCBI Taxonomy" id="6130"/>
    <lineage>
        <taxon>Eukaryota</taxon>
        <taxon>Metazoa</taxon>
        <taxon>Cnidaria</taxon>
        <taxon>Anthozoa</taxon>
        <taxon>Hexacorallia</taxon>
        <taxon>Scleractinia</taxon>
        <taxon>Astrocoeniina</taxon>
        <taxon>Acroporidae</taxon>
        <taxon>Acropora</taxon>
    </lineage>
</organism>
<comment type="caution">
    <text evidence="1">The sequence shown here is derived from an EMBL/GenBank/DDBJ whole genome shotgun (WGS) entry which is preliminary data.</text>
</comment>
<reference evidence="1" key="1">
    <citation type="journal article" date="2023" name="G3 (Bethesda)">
        <title>Whole genome assembly and annotation of the endangered Caribbean coral Acropora cervicornis.</title>
        <authorList>
            <person name="Selwyn J.D."/>
            <person name="Vollmer S.V."/>
        </authorList>
    </citation>
    <scope>NUCLEOTIDE SEQUENCE</scope>
    <source>
        <strain evidence="1">K2</strain>
    </source>
</reference>
<evidence type="ECO:0000313" key="1">
    <source>
        <dbReference type="EMBL" id="KAK2558932.1"/>
    </source>
</evidence>
<evidence type="ECO:0000313" key="2">
    <source>
        <dbReference type="Proteomes" id="UP001249851"/>
    </source>
</evidence>
<dbReference type="AlphaFoldDB" id="A0AAD9V2P7"/>
<proteinExistence type="predicted"/>
<keyword evidence="2" id="KW-1185">Reference proteome</keyword>
<gene>
    <name evidence="1" type="ORF">P5673_018552</name>
</gene>
<protein>
    <submittedName>
        <fullName evidence="1">Uncharacterized protein</fullName>
    </submittedName>
</protein>
<dbReference type="EMBL" id="JARQWQ010000042">
    <property type="protein sequence ID" value="KAK2558932.1"/>
    <property type="molecule type" value="Genomic_DNA"/>
</dbReference>
<accession>A0AAD9V2P7</accession>
<dbReference type="Proteomes" id="UP001249851">
    <property type="component" value="Unassembled WGS sequence"/>
</dbReference>
<sequence>MNEHIIDACYVIQSAIRDHSLVTLTLMLQTPRPQNIFVTTRNYKNYDWNNFANCLFLEILDEHAPIKRMRNNSRPNPFVTPEIKGLMNMHDMP</sequence>